<evidence type="ECO:0000256" key="1">
    <source>
        <dbReference type="ARBA" id="ARBA00010641"/>
    </source>
</evidence>
<dbReference type="PANTHER" id="PTHR43133">
    <property type="entry name" value="RNA POLYMERASE ECF-TYPE SIGMA FACTO"/>
    <property type="match status" value="1"/>
</dbReference>
<proteinExistence type="inferred from homology"/>
<dbReference type="Pfam" id="PF04542">
    <property type="entry name" value="Sigma70_r2"/>
    <property type="match status" value="1"/>
</dbReference>
<evidence type="ECO:0000313" key="7">
    <source>
        <dbReference type="EMBL" id="AQQ70610.1"/>
    </source>
</evidence>
<name>A0A1Q2MD62_9BACT</name>
<evidence type="ECO:0000259" key="6">
    <source>
        <dbReference type="Pfam" id="PF04542"/>
    </source>
</evidence>
<dbReference type="InterPro" id="IPR013325">
    <property type="entry name" value="RNA_pol_sigma_r2"/>
</dbReference>
<evidence type="ECO:0000256" key="2">
    <source>
        <dbReference type="ARBA" id="ARBA00023015"/>
    </source>
</evidence>
<dbReference type="Gene3D" id="1.10.1740.10">
    <property type="match status" value="1"/>
</dbReference>
<comment type="similarity">
    <text evidence="1">Belongs to the sigma-70 factor family. ECF subfamily.</text>
</comment>
<dbReference type="NCBIfam" id="TIGR02937">
    <property type="entry name" value="sigma70-ECF"/>
    <property type="match status" value="1"/>
</dbReference>
<dbReference type="GO" id="GO:0006352">
    <property type="term" value="P:DNA-templated transcription initiation"/>
    <property type="evidence" value="ECO:0007669"/>
    <property type="project" value="InterPro"/>
</dbReference>
<accession>A0A1Q2MD62</accession>
<protein>
    <submittedName>
        <fullName evidence="7">Sigma-W factor</fullName>
    </submittedName>
</protein>
<dbReference type="GO" id="GO:0016987">
    <property type="term" value="F:sigma factor activity"/>
    <property type="evidence" value="ECO:0007669"/>
    <property type="project" value="UniProtKB-KW"/>
</dbReference>
<keyword evidence="4" id="KW-0238">DNA-binding</keyword>
<keyword evidence="5" id="KW-0804">Transcription</keyword>
<dbReference type="SUPFAM" id="SSF88659">
    <property type="entry name" value="Sigma3 and sigma4 domains of RNA polymerase sigma factors"/>
    <property type="match status" value="1"/>
</dbReference>
<keyword evidence="2" id="KW-0805">Transcription regulation</keyword>
<dbReference type="Gene3D" id="1.10.10.10">
    <property type="entry name" value="Winged helix-like DNA-binding domain superfamily/Winged helix DNA-binding domain"/>
    <property type="match status" value="1"/>
</dbReference>
<dbReference type="Proteomes" id="UP000188181">
    <property type="component" value="Chromosome"/>
</dbReference>
<evidence type="ECO:0000313" key="8">
    <source>
        <dbReference type="Proteomes" id="UP000188181"/>
    </source>
</evidence>
<dbReference type="InterPro" id="IPR013324">
    <property type="entry name" value="RNA_pol_sigma_r3/r4-like"/>
</dbReference>
<gene>
    <name evidence="7" type="primary">sigW_1</name>
    <name evidence="7" type="ORF">SMSP2_00964</name>
</gene>
<dbReference type="EMBL" id="CP019646">
    <property type="protein sequence ID" value="AQQ70610.1"/>
    <property type="molecule type" value="Genomic_DNA"/>
</dbReference>
<keyword evidence="8" id="KW-1185">Reference proteome</keyword>
<feature type="domain" description="RNA polymerase sigma-70 region 2" evidence="6">
    <location>
        <begin position="28"/>
        <end position="93"/>
    </location>
</feature>
<reference evidence="8" key="1">
    <citation type="submission" date="2017-02" db="EMBL/GenBank/DDBJ databases">
        <title>Comparative genomics and description of representatives of a novel lineage of planctomycetes thriving in anoxic sediments.</title>
        <authorList>
            <person name="Spring S."/>
            <person name="Bunk B."/>
            <person name="Sproer C."/>
        </authorList>
    </citation>
    <scope>NUCLEOTIDE SEQUENCE [LARGE SCALE GENOMIC DNA]</scope>
    <source>
        <strain evidence="8">SM-Chi-D1</strain>
    </source>
</reference>
<dbReference type="AlphaFoldDB" id="A0A1Q2MD62"/>
<sequence>MQNHCDMTDKQLARAAANGDRAAFDEIMNRYLRRITMYAAARTNNIHDAEDIAQDTFLRLLQYIDTFDDKYPFHTWLFTIAYRVTISNYSKKRTVSLADVSVSDLISNQDESPDNDWIWGAARKIGNESFTVLWLYYKEEMSTAQIAKVMNRTHVWVRVSLHRSRNKLATILKNAKADNSGQKWCVKKKVSVERI</sequence>
<dbReference type="GO" id="GO:0003677">
    <property type="term" value="F:DNA binding"/>
    <property type="evidence" value="ECO:0007669"/>
    <property type="project" value="UniProtKB-KW"/>
</dbReference>
<dbReference type="PANTHER" id="PTHR43133:SF8">
    <property type="entry name" value="RNA POLYMERASE SIGMA FACTOR HI_1459-RELATED"/>
    <property type="match status" value="1"/>
</dbReference>
<evidence type="ECO:0000256" key="5">
    <source>
        <dbReference type="ARBA" id="ARBA00023163"/>
    </source>
</evidence>
<evidence type="ECO:0000256" key="4">
    <source>
        <dbReference type="ARBA" id="ARBA00023125"/>
    </source>
</evidence>
<organism evidence="7 8">
    <name type="scientific">Limihaloglobus sulfuriphilus</name>
    <dbReference type="NCBI Taxonomy" id="1851148"/>
    <lineage>
        <taxon>Bacteria</taxon>
        <taxon>Pseudomonadati</taxon>
        <taxon>Planctomycetota</taxon>
        <taxon>Phycisphaerae</taxon>
        <taxon>Sedimentisphaerales</taxon>
        <taxon>Sedimentisphaeraceae</taxon>
        <taxon>Limihaloglobus</taxon>
    </lineage>
</organism>
<dbReference type="InterPro" id="IPR036388">
    <property type="entry name" value="WH-like_DNA-bd_sf"/>
</dbReference>
<dbReference type="OrthoDB" id="9795666at2"/>
<dbReference type="InterPro" id="IPR014284">
    <property type="entry name" value="RNA_pol_sigma-70_dom"/>
</dbReference>
<dbReference type="KEGG" id="pbas:SMSP2_00964"/>
<evidence type="ECO:0000256" key="3">
    <source>
        <dbReference type="ARBA" id="ARBA00023082"/>
    </source>
</evidence>
<dbReference type="STRING" id="1851148.SMSP2_00964"/>
<dbReference type="InterPro" id="IPR039425">
    <property type="entry name" value="RNA_pol_sigma-70-like"/>
</dbReference>
<dbReference type="SUPFAM" id="SSF88946">
    <property type="entry name" value="Sigma2 domain of RNA polymerase sigma factors"/>
    <property type="match status" value="1"/>
</dbReference>
<keyword evidence="3" id="KW-0731">Sigma factor</keyword>
<dbReference type="InterPro" id="IPR007627">
    <property type="entry name" value="RNA_pol_sigma70_r2"/>
</dbReference>